<protein>
    <recommendedName>
        <fullName evidence="5">Cobalt-zinc-cadmium resistance protein</fullName>
    </recommendedName>
</protein>
<dbReference type="Proteomes" id="UP001205560">
    <property type="component" value="Unassembled WGS sequence"/>
</dbReference>
<feature type="signal peptide" evidence="2">
    <location>
        <begin position="1"/>
        <end position="24"/>
    </location>
</feature>
<sequence length="120" mass="13245">MARRFLYVFLAMIAFQLSWNMLSAYCTHETGRAAMHFGHHEHHSTANELAVAVKDKQGPTKKLVHDAHCCAGAHMSLVAPDLLESTIIAKSPERLASEPVLAPDSAFLTPPERPQWTGRA</sequence>
<dbReference type="RefSeq" id="WP_258844095.1">
    <property type="nucleotide sequence ID" value="NZ_JANUGX010000003.1"/>
</dbReference>
<accession>A0ABT2A2H1</accession>
<proteinExistence type="predicted"/>
<feature type="region of interest" description="Disordered" evidence="1">
    <location>
        <begin position="101"/>
        <end position="120"/>
    </location>
</feature>
<evidence type="ECO:0008006" key="5">
    <source>
        <dbReference type="Google" id="ProtNLM"/>
    </source>
</evidence>
<keyword evidence="2" id="KW-0732">Signal</keyword>
<feature type="chain" id="PRO_5045406006" description="Cobalt-zinc-cadmium resistance protein" evidence="2">
    <location>
        <begin position="25"/>
        <end position="120"/>
    </location>
</feature>
<comment type="caution">
    <text evidence="3">The sequence shown here is derived from an EMBL/GenBank/DDBJ whole genome shotgun (WGS) entry which is preliminary data.</text>
</comment>
<dbReference type="EMBL" id="JANUGX010000003">
    <property type="protein sequence ID" value="MCS0588280.1"/>
    <property type="molecule type" value="Genomic_DNA"/>
</dbReference>
<reference evidence="3 4" key="1">
    <citation type="submission" date="2022-08" db="EMBL/GenBank/DDBJ databases">
        <title>Reclassification of Massilia species as members of the genera Telluria, Duganella, Pseudoduganella, Mokoshia gen. nov. and Zemynaea gen. nov. using orthogonal and non-orthogonal genome-based approaches.</title>
        <authorList>
            <person name="Bowman J.P."/>
        </authorList>
    </citation>
    <scope>NUCLEOTIDE SEQUENCE [LARGE SCALE GENOMIC DNA]</scope>
    <source>
        <strain evidence="3 4">LMG 28164</strain>
    </source>
</reference>
<evidence type="ECO:0000313" key="4">
    <source>
        <dbReference type="Proteomes" id="UP001205560"/>
    </source>
</evidence>
<name>A0ABT2A2H1_9BURK</name>
<evidence type="ECO:0000313" key="3">
    <source>
        <dbReference type="EMBL" id="MCS0588280.1"/>
    </source>
</evidence>
<evidence type="ECO:0000256" key="2">
    <source>
        <dbReference type="SAM" id="SignalP"/>
    </source>
</evidence>
<organism evidence="3 4">
    <name type="scientific">Massilia norwichensis</name>
    <dbReference type="NCBI Taxonomy" id="1442366"/>
    <lineage>
        <taxon>Bacteria</taxon>
        <taxon>Pseudomonadati</taxon>
        <taxon>Pseudomonadota</taxon>
        <taxon>Betaproteobacteria</taxon>
        <taxon>Burkholderiales</taxon>
        <taxon>Oxalobacteraceae</taxon>
        <taxon>Telluria group</taxon>
        <taxon>Massilia</taxon>
    </lineage>
</organism>
<keyword evidence="4" id="KW-1185">Reference proteome</keyword>
<evidence type="ECO:0000256" key="1">
    <source>
        <dbReference type="SAM" id="MobiDB-lite"/>
    </source>
</evidence>
<gene>
    <name evidence="3" type="ORF">NX782_03580</name>
</gene>